<organism evidence="2 3">
    <name type="scientific">Candidatus Woykebacteria bacterium RBG_16_43_9</name>
    <dbReference type="NCBI Taxonomy" id="1802596"/>
    <lineage>
        <taxon>Bacteria</taxon>
        <taxon>Candidatus Woykeibacteriota</taxon>
    </lineage>
</organism>
<accession>A0A1G1WHH8</accession>
<dbReference type="AlphaFoldDB" id="A0A1G1WHH8"/>
<dbReference type="Proteomes" id="UP000176389">
    <property type="component" value="Unassembled WGS sequence"/>
</dbReference>
<gene>
    <name evidence="2" type="ORF">A2Z11_03355</name>
</gene>
<dbReference type="STRING" id="1802596.A2Z11_03355"/>
<sequence length="106" mass="12075">MIIAPASREDPWLELFLSFLKLGNELAIAAWFPFRAQDRPHPFWVLTEDPDELGYQLVPGEELEDDLLSQPTLQEFNVGRQYSRLMSAGQDEEESPALSILGSRLN</sequence>
<comment type="caution">
    <text evidence="2">The sequence shown here is derived from an EMBL/GenBank/DDBJ whole genome shotgun (WGS) entry which is preliminary data.</text>
</comment>
<protein>
    <submittedName>
        <fullName evidence="2">Uncharacterized protein</fullName>
    </submittedName>
</protein>
<evidence type="ECO:0000256" key="1">
    <source>
        <dbReference type="SAM" id="MobiDB-lite"/>
    </source>
</evidence>
<dbReference type="EMBL" id="MHCS01000003">
    <property type="protein sequence ID" value="OGY27094.1"/>
    <property type="molecule type" value="Genomic_DNA"/>
</dbReference>
<evidence type="ECO:0000313" key="2">
    <source>
        <dbReference type="EMBL" id="OGY27094.1"/>
    </source>
</evidence>
<evidence type="ECO:0000313" key="3">
    <source>
        <dbReference type="Proteomes" id="UP000176389"/>
    </source>
</evidence>
<name>A0A1G1WHH8_9BACT</name>
<proteinExistence type="predicted"/>
<feature type="region of interest" description="Disordered" evidence="1">
    <location>
        <begin position="87"/>
        <end position="106"/>
    </location>
</feature>
<reference evidence="2 3" key="1">
    <citation type="journal article" date="2016" name="Nat. Commun.">
        <title>Thousands of microbial genomes shed light on interconnected biogeochemical processes in an aquifer system.</title>
        <authorList>
            <person name="Anantharaman K."/>
            <person name="Brown C.T."/>
            <person name="Hug L.A."/>
            <person name="Sharon I."/>
            <person name="Castelle C.J."/>
            <person name="Probst A.J."/>
            <person name="Thomas B.C."/>
            <person name="Singh A."/>
            <person name="Wilkins M.J."/>
            <person name="Karaoz U."/>
            <person name="Brodie E.L."/>
            <person name="Williams K.H."/>
            <person name="Hubbard S.S."/>
            <person name="Banfield J.F."/>
        </authorList>
    </citation>
    <scope>NUCLEOTIDE SEQUENCE [LARGE SCALE GENOMIC DNA]</scope>
</reference>